<keyword evidence="1" id="KW-0226">DNA condensation</keyword>
<evidence type="ECO:0000313" key="5">
    <source>
        <dbReference type="Proteomes" id="UP000229385"/>
    </source>
</evidence>
<accession>A0A2M7XDN0</accession>
<name>A0A2M7XDN0_9BACT</name>
<dbReference type="AlphaFoldDB" id="A0A2M7XDN0"/>
<evidence type="ECO:0000256" key="3">
    <source>
        <dbReference type="RuleBase" id="RU003939"/>
    </source>
</evidence>
<protein>
    <submittedName>
        <fullName evidence="4">DNA-binding protein</fullName>
    </submittedName>
</protein>
<evidence type="ECO:0000256" key="1">
    <source>
        <dbReference type="ARBA" id="ARBA00023067"/>
    </source>
</evidence>
<reference evidence="5" key="1">
    <citation type="submission" date="2017-09" db="EMBL/GenBank/DDBJ databases">
        <title>Depth-based differentiation of microbial function through sediment-hosted aquifers and enrichment of novel symbionts in the deep terrestrial subsurface.</title>
        <authorList>
            <person name="Probst A.J."/>
            <person name="Ladd B."/>
            <person name="Jarett J.K."/>
            <person name="Geller-Mcgrath D.E."/>
            <person name="Sieber C.M.K."/>
            <person name="Emerson J.B."/>
            <person name="Anantharaman K."/>
            <person name="Thomas B.C."/>
            <person name="Malmstrom R."/>
            <person name="Stieglmeier M."/>
            <person name="Klingl A."/>
            <person name="Woyke T."/>
            <person name="Ryan C.M."/>
            <person name="Banfield J.F."/>
        </authorList>
    </citation>
    <scope>NUCLEOTIDE SEQUENCE [LARGE SCALE GENOMIC DNA]</scope>
</reference>
<dbReference type="CDD" id="cd13831">
    <property type="entry name" value="HU"/>
    <property type="match status" value="1"/>
</dbReference>
<dbReference type="InterPro" id="IPR000119">
    <property type="entry name" value="Hist_DNA-bd"/>
</dbReference>
<dbReference type="SMART" id="SM00411">
    <property type="entry name" value="BHL"/>
    <property type="match status" value="1"/>
</dbReference>
<dbReference type="EMBL" id="PFWU01000015">
    <property type="protein sequence ID" value="PJA45942.1"/>
    <property type="molecule type" value="Genomic_DNA"/>
</dbReference>
<dbReference type="PRINTS" id="PR01727">
    <property type="entry name" value="DNABINDINGHU"/>
</dbReference>
<evidence type="ECO:0000313" key="4">
    <source>
        <dbReference type="EMBL" id="PJA45942.1"/>
    </source>
</evidence>
<comment type="similarity">
    <text evidence="3">Belongs to the bacterial histone-like protein family.</text>
</comment>
<dbReference type="InterPro" id="IPR020816">
    <property type="entry name" value="Histone-like_DNA-bd_CS"/>
</dbReference>
<dbReference type="InterPro" id="IPR010992">
    <property type="entry name" value="IHF-like_DNA-bd_dom_sf"/>
</dbReference>
<dbReference type="Pfam" id="PF00216">
    <property type="entry name" value="Bac_DNA_binding"/>
    <property type="match status" value="1"/>
</dbReference>
<gene>
    <name evidence="4" type="ORF">CO174_01240</name>
</gene>
<sequence length="96" mass="10457">MNKADLAARLADQLDISKKLGEDFIAAFEELVTRALVNGEEVTIAGFGTFSSRMRKGRIGVNPQNPSEKITIPSVLVPKFKAGKALKDTLKGKREI</sequence>
<dbReference type="GO" id="GO:0003677">
    <property type="term" value="F:DNA binding"/>
    <property type="evidence" value="ECO:0007669"/>
    <property type="project" value="UniProtKB-KW"/>
</dbReference>
<evidence type="ECO:0000256" key="2">
    <source>
        <dbReference type="ARBA" id="ARBA00023125"/>
    </source>
</evidence>
<dbReference type="Gene3D" id="4.10.520.10">
    <property type="entry name" value="IHF-like DNA-binding proteins"/>
    <property type="match status" value="1"/>
</dbReference>
<comment type="caution">
    <text evidence="4">The sequence shown here is derived from an EMBL/GenBank/DDBJ whole genome shotgun (WGS) entry which is preliminary data.</text>
</comment>
<organism evidence="4 5">
    <name type="scientific">Candidatus Uhrbacteria bacterium CG_4_9_14_3_um_filter_50_9</name>
    <dbReference type="NCBI Taxonomy" id="1975035"/>
    <lineage>
        <taxon>Bacteria</taxon>
        <taxon>Candidatus Uhriibacteriota</taxon>
    </lineage>
</organism>
<dbReference type="PANTHER" id="PTHR33175:SF3">
    <property type="entry name" value="DNA-BINDING PROTEIN HU-BETA"/>
    <property type="match status" value="1"/>
</dbReference>
<dbReference type="GO" id="GO:0005829">
    <property type="term" value="C:cytosol"/>
    <property type="evidence" value="ECO:0007669"/>
    <property type="project" value="TreeGrafter"/>
</dbReference>
<dbReference type="PANTHER" id="PTHR33175">
    <property type="entry name" value="DNA-BINDING PROTEIN HU"/>
    <property type="match status" value="1"/>
</dbReference>
<proteinExistence type="inferred from homology"/>
<keyword evidence="2 4" id="KW-0238">DNA-binding</keyword>
<dbReference type="GO" id="GO:0030261">
    <property type="term" value="P:chromosome condensation"/>
    <property type="evidence" value="ECO:0007669"/>
    <property type="project" value="UniProtKB-KW"/>
</dbReference>
<dbReference type="Proteomes" id="UP000229385">
    <property type="component" value="Unassembled WGS sequence"/>
</dbReference>
<dbReference type="PROSITE" id="PS00045">
    <property type="entry name" value="HISTONE_LIKE"/>
    <property type="match status" value="1"/>
</dbReference>
<dbReference type="GO" id="GO:0030527">
    <property type="term" value="F:structural constituent of chromatin"/>
    <property type="evidence" value="ECO:0007669"/>
    <property type="project" value="InterPro"/>
</dbReference>
<dbReference type="SUPFAM" id="SSF47729">
    <property type="entry name" value="IHF-like DNA-binding proteins"/>
    <property type="match status" value="1"/>
</dbReference>